<comment type="caution">
    <text evidence="1">The sequence shown here is derived from an EMBL/GenBank/DDBJ whole genome shotgun (WGS) entry which is preliminary data.</text>
</comment>
<reference evidence="1 2" key="1">
    <citation type="submission" date="2024-05" db="EMBL/GenBank/DDBJ databases">
        <authorList>
            <person name="Wallberg A."/>
        </authorList>
    </citation>
    <scope>NUCLEOTIDE SEQUENCE [LARGE SCALE GENOMIC DNA]</scope>
</reference>
<dbReference type="EMBL" id="CAXKWB010000046">
    <property type="protein sequence ID" value="CAL4058797.1"/>
    <property type="molecule type" value="Genomic_DNA"/>
</dbReference>
<dbReference type="Proteomes" id="UP001497623">
    <property type="component" value="Unassembled WGS sequence"/>
</dbReference>
<protein>
    <submittedName>
        <fullName evidence="1">Uncharacterized protein</fullName>
    </submittedName>
</protein>
<organism evidence="1 2">
    <name type="scientific">Meganyctiphanes norvegica</name>
    <name type="common">Northern krill</name>
    <name type="synonym">Thysanopoda norvegica</name>
    <dbReference type="NCBI Taxonomy" id="48144"/>
    <lineage>
        <taxon>Eukaryota</taxon>
        <taxon>Metazoa</taxon>
        <taxon>Ecdysozoa</taxon>
        <taxon>Arthropoda</taxon>
        <taxon>Crustacea</taxon>
        <taxon>Multicrustacea</taxon>
        <taxon>Malacostraca</taxon>
        <taxon>Eumalacostraca</taxon>
        <taxon>Eucarida</taxon>
        <taxon>Euphausiacea</taxon>
        <taxon>Euphausiidae</taxon>
        <taxon>Meganyctiphanes</taxon>
    </lineage>
</organism>
<evidence type="ECO:0000313" key="1">
    <source>
        <dbReference type="EMBL" id="CAL4058797.1"/>
    </source>
</evidence>
<name>A0AAV2PIH8_MEGNR</name>
<accession>A0AAV2PIH8</accession>
<sequence>MTVVPIYVTVIFTVYSLKVSLIMSELFLKEEIEVIDEPINIQSVEIKLKERIEIYEKLIHFTGEGYLVNHDELVITEHQITSTDEKPFQGSQCDMKLPYKCPLKRH</sequence>
<dbReference type="AlphaFoldDB" id="A0AAV2PIH8"/>
<gene>
    <name evidence="1" type="ORF">MNOR_LOCUS241</name>
</gene>
<evidence type="ECO:0000313" key="2">
    <source>
        <dbReference type="Proteomes" id="UP001497623"/>
    </source>
</evidence>
<keyword evidence="2" id="KW-1185">Reference proteome</keyword>
<proteinExistence type="predicted"/>